<gene>
    <name evidence="5" type="ORF">J4H91_14355</name>
</gene>
<dbReference type="PANTHER" id="PTHR44688">
    <property type="entry name" value="DNA-BINDING TRANSCRIPTIONAL ACTIVATOR DEVR_DOSR"/>
    <property type="match status" value="1"/>
</dbReference>
<dbReference type="InterPro" id="IPR016032">
    <property type="entry name" value="Sig_transdc_resp-reg_C-effctor"/>
</dbReference>
<evidence type="ECO:0000256" key="3">
    <source>
        <dbReference type="ARBA" id="ARBA00023163"/>
    </source>
</evidence>
<dbReference type="CDD" id="cd06170">
    <property type="entry name" value="LuxR_C_like"/>
    <property type="match status" value="1"/>
</dbReference>
<dbReference type="PROSITE" id="PS00622">
    <property type="entry name" value="HTH_LUXR_1"/>
    <property type="match status" value="1"/>
</dbReference>
<dbReference type="SMART" id="SM00421">
    <property type="entry name" value="HTH_LUXR"/>
    <property type="match status" value="1"/>
</dbReference>
<dbReference type="InterPro" id="IPR000792">
    <property type="entry name" value="Tscrpt_reg_LuxR_C"/>
</dbReference>
<dbReference type="Pfam" id="PF00196">
    <property type="entry name" value="GerE"/>
    <property type="match status" value="1"/>
</dbReference>
<keyword evidence="1" id="KW-0805">Transcription regulation</keyword>
<dbReference type="EMBL" id="JAGDYL010000036">
    <property type="protein sequence ID" value="MBO1806484.1"/>
    <property type="molecule type" value="Genomic_DNA"/>
</dbReference>
<dbReference type="AlphaFoldDB" id="A0A939S0G0"/>
<keyword evidence="2" id="KW-0238">DNA-binding</keyword>
<proteinExistence type="predicted"/>
<comment type="caution">
    <text evidence="5">The sequence shown here is derived from an EMBL/GenBank/DDBJ whole genome shotgun (WGS) entry which is preliminary data.</text>
</comment>
<dbReference type="PANTHER" id="PTHR44688:SF16">
    <property type="entry name" value="DNA-BINDING TRANSCRIPTIONAL ACTIVATOR DEVR_DOSR"/>
    <property type="match status" value="1"/>
</dbReference>
<organism evidence="5 6">
    <name type="scientific">Leucobacter ruminantium</name>
    <dbReference type="NCBI Taxonomy" id="1289170"/>
    <lineage>
        <taxon>Bacteria</taxon>
        <taxon>Bacillati</taxon>
        <taxon>Actinomycetota</taxon>
        <taxon>Actinomycetes</taxon>
        <taxon>Micrococcales</taxon>
        <taxon>Microbacteriaceae</taxon>
        <taxon>Leucobacter</taxon>
    </lineage>
</organism>
<evidence type="ECO:0000313" key="5">
    <source>
        <dbReference type="EMBL" id="MBO1806484.1"/>
    </source>
</evidence>
<dbReference type="Proteomes" id="UP000664398">
    <property type="component" value="Unassembled WGS sequence"/>
</dbReference>
<evidence type="ECO:0000259" key="4">
    <source>
        <dbReference type="PROSITE" id="PS50043"/>
    </source>
</evidence>
<name>A0A939S0G0_9MICO</name>
<evidence type="ECO:0000256" key="1">
    <source>
        <dbReference type="ARBA" id="ARBA00023015"/>
    </source>
</evidence>
<evidence type="ECO:0000256" key="2">
    <source>
        <dbReference type="ARBA" id="ARBA00023125"/>
    </source>
</evidence>
<keyword evidence="3" id="KW-0804">Transcription</keyword>
<evidence type="ECO:0000313" key="6">
    <source>
        <dbReference type="Proteomes" id="UP000664398"/>
    </source>
</evidence>
<dbReference type="Gene3D" id="1.10.10.10">
    <property type="entry name" value="Winged helix-like DNA-binding domain superfamily/Winged helix DNA-binding domain"/>
    <property type="match status" value="1"/>
</dbReference>
<feature type="domain" description="HTH luxR-type" evidence="4">
    <location>
        <begin position="427"/>
        <end position="492"/>
    </location>
</feature>
<keyword evidence="6" id="KW-1185">Reference proteome</keyword>
<dbReference type="GO" id="GO:0003677">
    <property type="term" value="F:DNA binding"/>
    <property type="evidence" value="ECO:0007669"/>
    <property type="project" value="UniProtKB-KW"/>
</dbReference>
<accession>A0A939S0G0</accession>
<dbReference type="InterPro" id="IPR036388">
    <property type="entry name" value="WH-like_DNA-bd_sf"/>
</dbReference>
<dbReference type="PROSITE" id="PS50043">
    <property type="entry name" value="HTH_LUXR_2"/>
    <property type="match status" value="1"/>
</dbReference>
<dbReference type="GO" id="GO:0006355">
    <property type="term" value="P:regulation of DNA-templated transcription"/>
    <property type="evidence" value="ECO:0007669"/>
    <property type="project" value="InterPro"/>
</dbReference>
<sequence length="493" mass="53465">MMSPRVAIRLAEFTRGDAACLREVAEALTPAQLAGRSMLPEILPFVPAMSGSVVPCDSGPAARRLLLRAALDVTGRPEVVLAASAVDASVLLLGPLKQELRIVDGLLRFADERVRSRVVLDSSPFERREAYAELARAAKRSGCREAALLYMARSSDLGKQRPLVLSILKEAQSQLERGYTRNAYALAHSVLEANREFREQAAALCGRAAFWHGCFEEARELLACADDDCDLIELSRRIERGPAPHPDNRKRGVEVVEWLAGVAEAHADQQAMNGIGVLAELWYSEQFDECDSYGAQLLLTMAALGRGNGWTTQDHRLTPLAGAQICALKAGVQIQAGKLEDASQTISEDMPRMPLEHAAAGVIPKFIRLLAEAGMPVDLVRAERLEGILGAPPEKHVAFGPITGERFVAAAQAIAQKAVDGADSSHGHEAVPALTPRQKAVLGLVLRGMTNREIGQVLHISERTVEVHVAALLRKMKVDSRSKMIARIHRLSP</sequence>
<reference evidence="5" key="1">
    <citation type="submission" date="2021-03" db="EMBL/GenBank/DDBJ databases">
        <title>Leucobacter chromiisoli sp. nov., isolated from chromium-containing soil of chemical plant.</title>
        <authorList>
            <person name="Xu Z."/>
        </authorList>
    </citation>
    <scope>NUCLEOTIDE SEQUENCE</scope>
    <source>
        <strain evidence="5">A2</strain>
    </source>
</reference>
<protein>
    <submittedName>
        <fullName evidence="5">Helix-turn-helix transcriptional regulator</fullName>
    </submittedName>
</protein>
<dbReference type="PRINTS" id="PR00038">
    <property type="entry name" value="HTHLUXR"/>
</dbReference>
<dbReference type="SUPFAM" id="SSF46894">
    <property type="entry name" value="C-terminal effector domain of the bipartite response regulators"/>
    <property type="match status" value="1"/>
</dbReference>